<evidence type="ECO:0000256" key="9">
    <source>
        <dbReference type="ARBA" id="ARBA00022870"/>
    </source>
</evidence>
<keyword evidence="10 16" id="KW-1133">Transmembrane helix</keyword>
<dbReference type="GO" id="GO:0033644">
    <property type="term" value="C:host cell membrane"/>
    <property type="evidence" value="ECO:0007669"/>
    <property type="project" value="UniProtKB-SubCell"/>
</dbReference>
<sequence>MKLANMKKVAVGTTLATASALTMAEGIGDVSASITGELAKVAPVVTAVGVALIGVYVLIKAFRLVSSFLRG</sequence>
<evidence type="ECO:0000256" key="1">
    <source>
        <dbReference type="ARBA" id="ARBA00004328"/>
    </source>
</evidence>
<protein>
    <recommendedName>
        <fullName evidence="4">Capsid protein G8P</fullName>
    </recommendedName>
    <alternativeName>
        <fullName evidence="15">Coat protein B</fullName>
    </alternativeName>
    <alternativeName>
        <fullName evidence="14">Gene 8 protein</fullName>
    </alternativeName>
    <alternativeName>
        <fullName evidence="13">Major coat protein</fullName>
    </alternativeName>
</protein>
<evidence type="ECO:0000256" key="13">
    <source>
        <dbReference type="ARBA" id="ARBA00029742"/>
    </source>
</evidence>
<evidence type="ECO:0000256" key="5">
    <source>
        <dbReference type="ARBA" id="ARBA00022497"/>
    </source>
</evidence>
<dbReference type="GO" id="GO:0019029">
    <property type="term" value="C:helical viral capsid"/>
    <property type="evidence" value="ECO:0007669"/>
    <property type="project" value="UniProtKB-KW"/>
</dbReference>
<name>A0A8S5MNF2_9VIRU</name>
<evidence type="ECO:0000256" key="3">
    <source>
        <dbReference type="ARBA" id="ARBA00005488"/>
    </source>
</evidence>
<keyword evidence="6 17" id="KW-0167">Capsid protein</keyword>
<keyword evidence="9" id="KW-1043">Host membrane</keyword>
<dbReference type="InterPro" id="IPR008020">
    <property type="entry name" value="G8P"/>
</dbReference>
<accession>A0A8S5MNF2</accession>
<comment type="similarity">
    <text evidence="3">Belongs to the inovirus capsid protein family.</text>
</comment>
<keyword evidence="7 16" id="KW-0812">Transmembrane</keyword>
<evidence type="ECO:0000256" key="12">
    <source>
        <dbReference type="ARBA" id="ARBA00025102"/>
    </source>
</evidence>
<evidence type="ECO:0000256" key="8">
    <source>
        <dbReference type="ARBA" id="ARBA00022844"/>
    </source>
</evidence>
<proteinExistence type="inferred from homology"/>
<evidence type="ECO:0000313" key="17">
    <source>
        <dbReference type="EMBL" id="DAD83798.1"/>
    </source>
</evidence>
<dbReference type="EMBL" id="BK014942">
    <property type="protein sequence ID" value="DAD83798.1"/>
    <property type="molecule type" value="Genomic_DNA"/>
</dbReference>
<dbReference type="Pfam" id="PF05356">
    <property type="entry name" value="Phage_Coat_B"/>
    <property type="match status" value="1"/>
</dbReference>
<evidence type="ECO:0000256" key="11">
    <source>
        <dbReference type="ARBA" id="ARBA00023136"/>
    </source>
</evidence>
<reference evidence="17" key="1">
    <citation type="journal article" date="2021" name="Proc. Natl. Acad. Sci. U.S.A.">
        <title>A Catalog of Tens of Thousands of Viruses from Human Metagenomes Reveals Hidden Associations with Chronic Diseases.</title>
        <authorList>
            <person name="Tisza M.J."/>
            <person name="Buck C.B."/>
        </authorList>
    </citation>
    <scope>NUCLEOTIDE SEQUENCE</scope>
    <source>
        <strain evidence="17">Ct0O611</strain>
    </source>
</reference>
<comment type="subcellular location">
    <subcellularLocation>
        <location evidence="2">Host membrane</location>
        <topology evidence="2">Single-pass membrane protein</topology>
    </subcellularLocation>
    <subcellularLocation>
        <location evidence="1">Virion</location>
    </subcellularLocation>
</comment>
<evidence type="ECO:0000256" key="2">
    <source>
        <dbReference type="ARBA" id="ARBA00004379"/>
    </source>
</evidence>
<evidence type="ECO:0000256" key="4">
    <source>
        <dbReference type="ARBA" id="ARBA00018057"/>
    </source>
</evidence>
<feature type="transmembrane region" description="Helical" evidence="16">
    <location>
        <begin position="42"/>
        <end position="62"/>
    </location>
</feature>
<keyword evidence="5" id="KW-1139">Helical capsid protein</keyword>
<evidence type="ECO:0000256" key="6">
    <source>
        <dbReference type="ARBA" id="ARBA00022561"/>
    </source>
</evidence>
<evidence type="ECO:0000256" key="14">
    <source>
        <dbReference type="ARBA" id="ARBA00031490"/>
    </source>
</evidence>
<evidence type="ECO:0000256" key="15">
    <source>
        <dbReference type="ARBA" id="ARBA00031879"/>
    </source>
</evidence>
<evidence type="ECO:0000256" key="10">
    <source>
        <dbReference type="ARBA" id="ARBA00022989"/>
    </source>
</evidence>
<organism evidence="17">
    <name type="scientific">Inoviridae sp. ct0O611</name>
    <dbReference type="NCBI Taxonomy" id="2826755"/>
    <lineage>
        <taxon>Viruses</taxon>
        <taxon>Monodnaviria</taxon>
        <taxon>Loebvirae</taxon>
        <taxon>Hofneiviricota</taxon>
        <taxon>Faserviricetes</taxon>
        <taxon>Tubulavirales</taxon>
        <taxon>Inoviridae</taxon>
    </lineage>
</organism>
<evidence type="ECO:0000256" key="7">
    <source>
        <dbReference type="ARBA" id="ARBA00022692"/>
    </source>
</evidence>
<keyword evidence="11 16" id="KW-0472">Membrane</keyword>
<evidence type="ECO:0000256" key="16">
    <source>
        <dbReference type="SAM" id="Phobius"/>
    </source>
</evidence>
<comment type="function">
    <text evidence="12">Self assembles to form a helical capsid wrapping up the viral genomic DNA. The capsid displays a filamentous structure with a length of 760-1950 nm and a width of 6-8 nm. The virion assembly and budding take place at the host inner membrane.</text>
</comment>
<keyword evidence="8" id="KW-0946">Virion</keyword>